<dbReference type="InterPro" id="IPR001250">
    <property type="entry name" value="Man6P_Isoase-1"/>
</dbReference>
<dbReference type="Pfam" id="PF20511">
    <property type="entry name" value="PMI_typeI_cat"/>
    <property type="match status" value="1"/>
</dbReference>
<evidence type="ECO:0000259" key="8">
    <source>
        <dbReference type="Pfam" id="PF20511"/>
    </source>
</evidence>
<dbReference type="Gene3D" id="1.10.441.10">
    <property type="entry name" value="Phosphomannose Isomerase, domain 2"/>
    <property type="match status" value="1"/>
</dbReference>
<dbReference type="Gene3D" id="2.60.120.10">
    <property type="entry name" value="Jelly Rolls"/>
    <property type="match status" value="2"/>
</dbReference>
<dbReference type="CDD" id="cd07011">
    <property type="entry name" value="cupin_PMI_type_I_N"/>
    <property type="match status" value="1"/>
</dbReference>
<dbReference type="PANTHER" id="PTHR10309:SF0">
    <property type="entry name" value="MANNOSE-6-PHOSPHATE ISOMERASE"/>
    <property type="match status" value="1"/>
</dbReference>
<accession>A0ABU8ZP97</accession>
<evidence type="ECO:0000256" key="6">
    <source>
        <dbReference type="ARBA" id="ARBA00022833"/>
    </source>
</evidence>
<dbReference type="EC" id="5.3.1.8" evidence="4"/>
<dbReference type="EMBL" id="JBANBB010000001">
    <property type="protein sequence ID" value="MEK0306257.1"/>
    <property type="molecule type" value="Genomic_DNA"/>
</dbReference>
<dbReference type="InterPro" id="IPR011051">
    <property type="entry name" value="RmlC_Cupin_sf"/>
</dbReference>
<dbReference type="PIRSF" id="PIRSF001480">
    <property type="entry name" value="Mannose-6-phosphate_isomerase"/>
    <property type="match status" value="1"/>
</dbReference>
<keyword evidence="5" id="KW-0479">Metal-binding</keyword>
<comment type="caution">
    <text evidence="9">The sequence shown here is derived from an EMBL/GenBank/DDBJ whole genome shotgun (WGS) entry which is preliminary data.</text>
</comment>
<dbReference type="PRINTS" id="PR00714">
    <property type="entry name" value="MAN6PISMRASE"/>
</dbReference>
<keyword evidence="7 9" id="KW-0413">Isomerase</keyword>
<evidence type="ECO:0000313" key="10">
    <source>
        <dbReference type="Proteomes" id="UP001373159"/>
    </source>
</evidence>
<feature type="domain" description="Phosphomannose isomerase type I catalytic" evidence="8">
    <location>
        <begin position="1"/>
        <end position="155"/>
    </location>
</feature>
<evidence type="ECO:0000313" key="9">
    <source>
        <dbReference type="EMBL" id="MEK0306257.1"/>
    </source>
</evidence>
<dbReference type="InterPro" id="IPR014710">
    <property type="entry name" value="RmlC-like_jellyroll"/>
</dbReference>
<protein>
    <recommendedName>
        <fullName evidence="4">mannose-6-phosphate isomerase</fullName>
        <ecNumber evidence="4">5.3.1.8</ecNumber>
    </recommendedName>
</protein>
<evidence type="ECO:0000256" key="7">
    <source>
        <dbReference type="ARBA" id="ARBA00023235"/>
    </source>
</evidence>
<dbReference type="PANTHER" id="PTHR10309">
    <property type="entry name" value="MANNOSE-6-PHOSPHATE ISOMERASE"/>
    <property type="match status" value="1"/>
</dbReference>
<sequence length="477" mass="51978">MYPIQAVQKRYAWGSHDRLQNMFHVEHGPGPADVPETLAEMWFSGHEESPSPLTLPDGSQVALTQAIRRDPATMLGERDSQSFGPVLPYLFKVISARIPLSLQVHPLDFEARAGYNRENALGVPRQASDRSFKDTLAKNEMVVALEPFVASVGFVPISGQLTLLRAVDHPLARLMADALTARTFRLGVPPERFAQADAMMPVSSLTWPDSRRRIFRAFHAAVTSPPEEGEGICEALEEAMRELKGARSLAALSNALEAARAFPGDPSVLCLLMLNPVCLEEGESVYIPAGTPHAYIHGTAAEIMTNSDNVLRAGMTPKHKDLPDFLKSLDCQPSVPIDPSSSMLATLIMRNMVTYRPNIREYMLVYGHVEEEGATWPLMNALVHRYGNLVDRIGPRQLVIPRRGPRILLCTEGGLCCQAGSQTVLLGQGEAVFIPSSDGRIDISMVTPAGADDLARRRGEAPGSYAHGSFLLASTPG</sequence>
<evidence type="ECO:0000256" key="3">
    <source>
        <dbReference type="ARBA" id="ARBA00010772"/>
    </source>
</evidence>
<dbReference type="RefSeq" id="WP_404802583.1">
    <property type="nucleotide sequence ID" value="NZ_JBANBB010000001.1"/>
</dbReference>
<dbReference type="InterPro" id="IPR016305">
    <property type="entry name" value="Mannose-6-P_Isomerase"/>
</dbReference>
<dbReference type="SUPFAM" id="SSF51182">
    <property type="entry name" value="RmlC-like cupins"/>
    <property type="match status" value="1"/>
</dbReference>
<comment type="cofactor">
    <cofactor evidence="2">
        <name>Zn(2+)</name>
        <dbReference type="ChEBI" id="CHEBI:29105"/>
    </cofactor>
</comment>
<comment type="similarity">
    <text evidence="3">Belongs to the mannose-6-phosphate isomerase type 1 family.</text>
</comment>
<evidence type="ECO:0000256" key="2">
    <source>
        <dbReference type="ARBA" id="ARBA00001947"/>
    </source>
</evidence>
<keyword evidence="6" id="KW-0862">Zinc</keyword>
<keyword evidence="10" id="KW-1185">Reference proteome</keyword>
<evidence type="ECO:0000256" key="4">
    <source>
        <dbReference type="ARBA" id="ARBA00011956"/>
    </source>
</evidence>
<dbReference type="Proteomes" id="UP001373159">
    <property type="component" value="Unassembled WGS sequence"/>
</dbReference>
<reference evidence="9 10" key="1">
    <citation type="submission" date="2024-02" db="EMBL/GenBank/DDBJ databases">
        <title>Bifidobacterium honeyensis sp. nov., isolated from the comb honey.</title>
        <authorList>
            <person name="Liu W."/>
            <person name="Li Y."/>
        </authorList>
    </citation>
    <scope>NUCLEOTIDE SEQUENCE [LARGE SCALE GENOMIC DNA]</scope>
    <source>
        <strain evidence="9 10">IMAU50988</strain>
    </source>
</reference>
<dbReference type="InterPro" id="IPR046457">
    <property type="entry name" value="PMI_typeI_cat"/>
</dbReference>
<gene>
    <name evidence="9" type="primary">manA</name>
    <name evidence="9" type="ORF">V8P97_02055</name>
</gene>
<organism evidence="9 10">
    <name type="scientific">Bifidobacterium favimelis</name>
    <dbReference type="NCBI Taxonomy" id="3122979"/>
    <lineage>
        <taxon>Bacteria</taxon>
        <taxon>Bacillati</taxon>
        <taxon>Actinomycetota</taxon>
        <taxon>Actinomycetes</taxon>
        <taxon>Bifidobacteriales</taxon>
        <taxon>Bifidobacteriaceae</taxon>
        <taxon>Bifidobacterium</taxon>
    </lineage>
</organism>
<dbReference type="NCBIfam" id="TIGR00218">
    <property type="entry name" value="manA"/>
    <property type="match status" value="1"/>
</dbReference>
<dbReference type="GO" id="GO:0004476">
    <property type="term" value="F:mannose-6-phosphate isomerase activity"/>
    <property type="evidence" value="ECO:0007669"/>
    <property type="project" value="UniProtKB-EC"/>
</dbReference>
<name>A0ABU8ZP97_9BIFI</name>
<evidence type="ECO:0000256" key="1">
    <source>
        <dbReference type="ARBA" id="ARBA00000757"/>
    </source>
</evidence>
<evidence type="ECO:0000256" key="5">
    <source>
        <dbReference type="ARBA" id="ARBA00022723"/>
    </source>
</evidence>
<comment type="catalytic activity">
    <reaction evidence="1">
        <text>D-mannose 6-phosphate = D-fructose 6-phosphate</text>
        <dbReference type="Rhea" id="RHEA:12356"/>
        <dbReference type="ChEBI" id="CHEBI:58735"/>
        <dbReference type="ChEBI" id="CHEBI:61527"/>
        <dbReference type="EC" id="5.3.1.8"/>
    </reaction>
</comment>
<proteinExistence type="inferred from homology"/>